<name>A0A4Z0LXK2_9GAMM</name>
<dbReference type="PANTHER" id="PTHR48106">
    <property type="entry name" value="QUINONE OXIDOREDUCTASE PIG3-RELATED"/>
    <property type="match status" value="1"/>
</dbReference>
<organism evidence="4 5">
    <name type="scientific">Mangrovimicrobium sediminis</name>
    <dbReference type="NCBI Taxonomy" id="2562682"/>
    <lineage>
        <taxon>Bacteria</taxon>
        <taxon>Pseudomonadati</taxon>
        <taxon>Pseudomonadota</taxon>
        <taxon>Gammaproteobacteria</taxon>
        <taxon>Cellvibrionales</taxon>
        <taxon>Halieaceae</taxon>
        <taxon>Mangrovimicrobium</taxon>
    </lineage>
</organism>
<dbReference type="GO" id="GO:0016651">
    <property type="term" value="F:oxidoreductase activity, acting on NAD(P)H"/>
    <property type="evidence" value="ECO:0007669"/>
    <property type="project" value="TreeGrafter"/>
</dbReference>
<dbReference type="SUPFAM" id="SSF50129">
    <property type="entry name" value="GroES-like"/>
    <property type="match status" value="1"/>
</dbReference>
<feature type="domain" description="Enoyl reductase (ER)" evidence="3">
    <location>
        <begin position="11"/>
        <end position="325"/>
    </location>
</feature>
<evidence type="ECO:0000259" key="3">
    <source>
        <dbReference type="SMART" id="SM00829"/>
    </source>
</evidence>
<dbReference type="AlphaFoldDB" id="A0A4Z0LXK2"/>
<keyword evidence="1" id="KW-0521">NADP</keyword>
<comment type="caution">
    <text evidence="4">The sequence shown here is derived from an EMBL/GenBank/DDBJ whole genome shotgun (WGS) entry which is preliminary data.</text>
</comment>
<dbReference type="InterPro" id="IPR011032">
    <property type="entry name" value="GroES-like_sf"/>
</dbReference>
<evidence type="ECO:0000256" key="1">
    <source>
        <dbReference type="ARBA" id="ARBA00022857"/>
    </source>
</evidence>
<dbReference type="Gene3D" id="3.40.50.720">
    <property type="entry name" value="NAD(P)-binding Rossmann-like Domain"/>
    <property type="match status" value="1"/>
</dbReference>
<dbReference type="GO" id="GO:0070402">
    <property type="term" value="F:NADPH binding"/>
    <property type="evidence" value="ECO:0007669"/>
    <property type="project" value="TreeGrafter"/>
</dbReference>
<dbReference type="InterPro" id="IPR036291">
    <property type="entry name" value="NAD(P)-bd_dom_sf"/>
</dbReference>
<reference evidence="4 5" key="1">
    <citation type="submission" date="2019-04" db="EMBL/GenBank/DDBJ databases">
        <title>Taxonomy of novel Haliea sp. from mangrove soil of West Coast of India.</title>
        <authorList>
            <person name="Verma A."/>
            <person name="Kumar P."/>
            <person name="Krishnamurthi S."/>
        </authorList>
    </citation>
    <scope>NUCLEOTIDE SEQUENCE [LARGE SCALE GENOMIC DNA]</scope>
    <source>
        <strain evidence="4 5">SAOS-164</strain>
    </source>
</reference>
<dbReference type="OrthoDB" id="9785812at2"/>
<dbReference type="PANTHER" id="PTHR48106:SF18">
    <property type="entry name" value="QUINONE OXIDOREDUCTASE PIG3"/>
    <property type="match status" value="1"/>
</dbReference>
<accession>A0A4Z0LXK2</accession>
<evidence type="ECO:0000256" key="2">
    <source>
        <dbReference type="ARBA" id="ARBA00023002"/>
    </source>
</evidence>
<evidence type="ECO:0000313" key="4">
    <source>
        <dbReference type="EMBL" id="TGD71805.1"/>
    </source>
</evidence>
<dbReference type="CDD" id="cd08268">
    <property type="entry name" value="MDR2"/>
    <property type="match status" value="1"/>
</dbReference>
<dbReference type="Pfam" id="PF08240">
    <property type="entry name" value="ADH_N"/>
    <property type="match status" value="1"/>
</dbReference>
<dbReference type="Pfam" id="PF00107">
    <property type="entry name" value="ADH_zinc_N"/>
    <property type="match status" value="1"/>
</dbReference>
<dbReference type="InterPro" id="IPR013154">
    <property type="entry name" value="ADH-like_N"/>
</dbReference>
<evidence type="ECO:0000313" key="5">
    <source>
        <dbReference type="Proteomes" id="UP000298050"/>
    </source>
</evidence>
<dbReference type="Proteomes" id="UP000298050">
    <property type="component" value="Unassembled WGS sequence"/>
</dbReference>
<dbReference type="InterPro" id="IPR013149">
    <property type="entry name" value="ADH-like_C"/>
</dbReference>
<dbReference type="SMART" id="SM00829">
    <property type="entry name" value="PKS_ER"/>
    <property type="match status" value="1"/>
</dbReference>
<gene>
    <name evidence="4" type="ORF">E4634_16960</name>
</gene>
<dbReference type="EMBL" id="SRLE01000012">
    <property type="protein sequence ID" value="TGD71805.1"/>
    <property type="molecule type" value="Genomic_DNA"/>
</dbReference>
<protein>
    <submittedName>
        <fullName evidence="4">NADPH:quinone reductase</fullName>
    </submittedName>
</protein>
<dbReference type="InterPro" id="IPR020843">
    <property type="entry name" value="ER"/>
</dbReference>
<dbReference type="RefSeq" id="WP_135445849.1">
    <property type="nucleotide sequence ID" value="NZ_SRLE01000012.1"/>
</dbReference>
<keyword evidence="2" id="KW-0560">Oxidoreductase</keyword>
<keyword evidence="5" id="KW-1185">Reference proteome</keyword>
<sequence>MIDVVRFHRTGGPEVLQIEQSPAPRPGPGEVSITVEAIGLNRVESMFRSGGFGAPQFPSTIGYEAAGRIQALGEGVEGWSVGERVATLPGLSMEQYGTCAEVILYPANMLVRSPDNQSAVEAAATWMQYLTAYALVAVGRVAAGDTVVITAASSSVGLAAIQIARAEGAVPIAVTRGRGKAQRLLEQGAAHVIVSDEQDVPATIMEITDGAGAALVFDAVGGQALAGLIGALQPRGTVILYGELGGTQATLPLQPIMFHGLTLRGYAAYELFLDPALREAAIDYIRNGLASGKLQPLVDSTFPLAEVVEAYRYLEGNTQLGKIVLTVN</sequence>
<proteinExistence type="predicted"/>
<dbReference type="Gene3D" id="3.90.180.10">
    <property type="entry name" value="Medium-chain alcohol dehydrogenases, catalytic domain"/>
    <property type="match status" value="1"/>
</dbReference>
<dbReference type="SUPFAM" id="SSF51735">
    <property type="entry name" value="NAD(P)-binding Rossmann-fold domains"/>
    <property type="match status" value="1"/>
</dbReference>